<evidence type="ECO:0000256" key="17">
    <source>
        <dbReference type="SAM" id="Phobius"/>
    </source>
</evidence>
<comment type="catalytic activity">
    <reaction evidence="14">
        <text>L-threonyl-[protein] + ATP = O-phospho-L-threonyl-[protein] + ADP + H(+)</text>
        <dbReference type="Rhea" id="RHEA:46608"/>
        <dbReference type="Rhea" id="RHEA-COMP:11060"/>
        <dbReference type="Rhea" id="RHEA-COMP:11605"/>
        <dbReference type="ChEBI" id="CHEBI:15378"/>
        <dbReference type="ChEBI" id="CHEBI:30013"/>
        <dbReference type="ChEBI" id="CHEBI:30616"/>
        <dbReference type="ChEBI" id="CHEBI:61977"/>
        <dbReference type="ChEBI" id="CHEBI:456216"/>
        <dbReference type="EC" id="2.7.11.1"/>
    </reaction>
</comment>
<feature type="domain" description="Protein kinase" evidence="18">
    <location>
        <begin position="568"/>
        <end position="774"/>
    </location>
</feature>
<keyword evidence="13 17" id="KW-0472">Membrane</keyword>
<dbReference type="OrthoDB" id="2017114at2759"/>
<comment type="subcellular location">
    <subcellularLocation>
        <location evidence="1">Cell membrane</location>
        <topology evidence="1">Single-pass membrane protein</topology>
    </subcellularLocation>
</comment>
<evidence type="ECO:0000256" key="6">
    <source>
        <dbReference type="ARBA" id="ARBA00022692"/>
    </source>
</evidence>
<dbReference type="PANTHER" id="PTHR45631:SF202">
    <property type="entry name" value="SENESCENCE-INDUCED RECEPTOR-LIKE SERINE_THREONINE-PROTEIN KINASE"/>
    <property type="match status" value="1"/>
</dbReference>
<keyword evidence="8" id="KW-0677">Repeat</keyword>
<evidence type="ECO:0000256" key="16">
    <source>
        <dbReference type="PROSITE-ProRule" id="PRU10141"/>
    </source>
</evidence>
<keyword evidence="3" id="KW-0723">Serine/threonine-protein kinase</keyword>
<dbReference type="Proteomes" id="UP000036987">
    <property type="component" value="Unassembled WGS sequence"/>
</dbReference>
<dbReference type="GO" id="GO:0004674">
    <property type="term" value="F:protein serine/threonine kinase activity"/>
    <property type="evidence" value="ECO:0007669"/>
    <property type="project" value="UniProtKB-KW"/>
</dbReference>
<dbReference type="PROSITE" id="PS00107">
    <property type="entry name" value="PROTEIN_KINASE_ATP"/>
    <property type="match status" value="1"/>
</dbReference>
<dbReference type="Gene3D" id="3.30.200.20">
    <property type="entry name" value="Phosphorylase Kinase, domain 1"/>
    <property type="match status" value="1"/>
</dbReference>
<evidence type="ECO:0000256" key="13">
    <source>
        <dbReference type="ARBA" id="ARBA00023136"/>
    </source>
</evidence>
<dbReference type="SUPFAM" id="SSF52058">
    <property type="entry name" value="L domain-like"/>
    <property type="match status" value="1"/>
</dbReference>
<evidence type="ECO:0000256" key="14">
    <source>
        <dbReference type="ARBA" id="ARBA00047899"/>
    </source>
</evidence>
<dbReference type="Pfam" id="PF12819">
    <property type="entry name" value="Malectin_like"/>
    <property type="match status" value="1"/>
</dbReference>
<dbReference type="Gene3D" id="3.80.10.10">
    <property type="entry name" value="Ribonuclease Inhibitor"/>
    <property type="match status" value="1"/>
</dbReference>
<dbReference type="OMA" id="ARINTNQ"/>
<dbReference type="SMART" id="SM00220">
    <property type="entry name" value="S_TKc"/>
    <property type="match status" value="1"/>
</dbReference>
<dbReference type="InterPro" id="IPR008271">
    <property type="entry name" value="Ser/Thr_kinase_AS"/>
</dbReference>
<keyword evidence="12 17" id="KW-1133">Transmembrane helix</keyword>
<keyword evidence="20" id="KW-1185">Reference proteome</keyword>
<dbReference type="FunFam" id="3.30.200.20:FF:000394">
    <property type="entry name" value="Leucine-rich repeat receptor-like protein kinase"/>
    <property type="match status" value="1"/>
</dbReference>
<dbReference type="PANTHER" id="PTHR45631">
    <property type="entry name" value="OS07G0107800 PROTEIN-RELATED"/>
    <property type="match status" value="1"/>
</dbReference>
<name>A0A0K9PGC5_ZOSMR</name>
<dbReference type="InterPro" id="IPR024788">
    <property type="entry name" value="Malectin-like_Carb-bd_dom"/>
</dbReference>
<keyword evidence="11 16" id="KW-0067">ATP-binding</keyword>
<dbReference type="InterPro" id="IPR032675">
    <property type="entry name" value="LRR_dom_sf"/>
</dbReference>
<feature type="transmembrane region" description="Helical" evidence="17">
    <location>
        <begin position="510"/>
        <end position="531"/>
    </location>
</feature>
<dbReference type="EMBL" id="LFYR01000915">
    <property type="protein sequence ID" value="KMZ67265.1"/>
    <property type="molecule type" value="Genomic_DNA"/>
</dbReference>
<evidence type="ECO:0000256" key="8">
    <source>
        <dbReference type="ARBA" id="ARBA00022737"/>
    </source>
</evidence>
<evidence type="ECO:0000256" key="15">
    <source>
        <dbReference type="ARBA" id="ARBA00048679"/>
    </source>
</evidence>
<dbReference type="GO" id="GO:0005886">
    <property type="term" value="C:plasma membrane"/>
    <property type="evidence" value="ECO:0007669"/>
    <property type="project" value="UniProtKB-SubCell"/>
</dbReference>
<proteinExistence type="predicted"/>
<dbReference type="InterPro" id="IPR017441">
    <property type="entry name" value="Protein_kinase_ATP_BS"/>
</dbReference>
<evidence type="ECO:0000256" key="1">
    <source>
        <dbReference type="ARBA" id="ARBA00004162"/>
    </source>
</evidence>
<evidence type="ECO:0000256" key="11">
    <source>
        <dbReference type="ARBA" id="ARBA00022840"/>
    </source>
</evidence>
<organism evidence="19 20">
    <name type="scientific">Zostera marina</name>
    <name type="common">Eelgrass</name>
    <dbReference type="NCBI Taxonomy" id="29655"/>
    <lineage>
        <taxon>Eukaryota</taxon>
        <taxon>Viridiplantae</taxon>
        <taxon>Streptophyta</taxon>
        <taxon>Embryophyta</taxon>
        <taxon>Tracheophyta</taxon>
        <taxon>Spermatophyta</taxon>
        <taxon>Magnoliopsida</taxon>
        <taxon>Liliopsida</taxon>
        <taxon>Zosteraceae</taxon>
        <taxon>Zostera</taxon>
    </lineage>
</organism>
<dbReference type="EC" id="2.7.11.1" evidence="2"/>
<evidence type="ECO:0000256" key="9">
    <source>
        <dbReference type="ARBA" id="ARBA00022741"/>
    </source>
</evidence>
<dbReference type="AlphaFoldDB" id="A0A0K9PGC5"/>
<evidence type="ECO:0000256" key="3">
    <source>
        <dbReference type="ARBA" id="ARBA00022527"/>
    </source>
</evidence>
<evidence type="ECO:0000259" key="18">
    <source>
        <dbReference type="PROSITE" id="PS50011"/>
    </source>
</evidence>
<evidence type="ECO:0000256" key="5">
    <source>
        <dbReference type="ARBA" id="ARBA00022679"/>
    </source>
</evidence>
<keyword evidence="10" id="KW-0418">Kinase</keyword>
<dbReference type="PROSITE" id="PS50011">
    <property type="entry name" value="PROTEIN_KINASE_DOM"/>
    <property type="match status" value="1"/>
</dbReference>
<dbReference type="InterPro" id="IPR011009">
    <property type="entry name" value="Kinase-like_dom_sf"/>
</dbReference>
<sequence length="774" mass="87988">MFIFKIHSQDGLGFISIDCGNEENYTDIATGLLYVSDFDGFVDTGESHKIPTDMKKYALNQQGHHLRSFTNGTRNCYKLSIEGNRKYLIRASFLYANYDGLNRIPQFDLYLDVNLWSSVDLKDQPTDHIFLETIAFGSTESMFVCVVNTGFGTPFVSSLELRPLDDNMYPLVTSNQTFILFQRFNIQQNMMETLRYPNDSYDRMWIPYFDDSWETISTTSNIVSVLNGRDLYKAPSDVLKTCGVAAKNGSTLNITFQWPFLNDIRSQKVAFILHFAEIQPLAANQSRSYSIFLNIWNNELFGPYNYPKYLRSSYFYSSAPMTISSDFLYFTFLKPDDSTLPPIVSAVEVYQVRDSTEFISTKEEEVEAMFEIKELYNLKKNWQGDPCAPKNFIWEGVKCTSRNLNSSIFSLDLSNNNLSGNIPYFLRDLQNLQILVLSNNNLNGKIPYFLADLQNLQILNLSRNHFNGPIPEGLQQKSSDGRIEMDLKGNPDLCYNPDECETNSSSKTTIIIIAVVCSIIAASVIILFVVWKVKRGSNTNKYPTFFEVSPIHSANKKFTYLELITMTRNFKKIIGKGGFGNVYHGIDYRNGSQVAVKMLSSSSAQGSKEFQMEANLLTRIHHKNLVSLVGYCIDKDHLALVYELMERGSLKNYFSGQSSSSKMIIWGDRIRIALEAAQGLDYLHRGCQPAIVHRDVKTDNILLSQDFKVKIADFGLSKIFENDPNICMSTIVKGTFGYIDPEYYDTQMLNEKSDVYSFGVVLLELITGQPAIIS</sequence>
<dbReference type="STRING" id="29655.A0A0K9PGC5"/>
<evidence type="ECO:0000256" key="12">
    <source>
        <dbReference type="ARBA" id="ARBA00022989"/>
    </source>
</evidence>
<dbReference type="GO" id="GO:0005524">
    <property type="term" value="F:ATP binding"/>
    <property type="evidence" value="ECO:0007669"/>
    <property type="project" value="UniProtKB-UniRule"/>
</dbReference>
<dbReference type="Gene3D" id="1.10.510.10">
    <property type="entry name" value="Transferase(Phosphotransferase) domain 1"/>
    <property type="match status" value="1"/>
</dbReference>
<keyword evidence="5" id="KW-0808">Transferase</keyword>
<dbReference type="SUPFAM" id="SSF56112">
    <property type="entry name" value="Protein kinase-like (PK-like)"/>
    <property type="match status" value="1"/>
</dbReference>
<keyword evidence="4" id="KW-0433">Leucine-rich repeat</keyword>
<keyword evidence="7" id="KW-0732">Signal</keyword>
<accession>A0A0K9PGC5</accession>
<evidence type="ECO:0000256" key="2">
    <source>
        <dbReference type="ARBA" id="ARBA00012513"/>
    </source>
</evidence>
<dbReference type="Pfam" id="PF13855">
    <property type="entry name" value="LRR_8"/>
    <property type="match status" value="1"/>
</dbReference>
<comment type="catalytic activity">
    <reaction evidence="15">
        <text>L-seryl-[protein] + ATP = O-phospho-L-seryl-[protein] + ADP + H(+)</text>
        <dbReference type="Rhea" id="RHEA:17989"/>
        <dbReference type="Rhea" id="RHEA-COMP:9863"/>
        <dbReference type="Rhea" id="RHEA-COMP:11604"/>
        <dbReference type="ChEBI" id="CHEBI:15378"/>
        <dbReference type="ChEBI" id="CHEBI:29999"/>
        <dbReference type="ChEBI" id="CHEBI:30616"/>
        <dbReference type="ChEBI" id="CHEBI:83421"/>
        <dbReference type="ChEBI" id="CHEBI:456216"/>
        <dbReference type="EC" id="2.7.11.1"/>
    </reaction>
</comment>
<gene>
    <name evidence="19" type="ORF">ZOSMA_26G00120</name>
</gene>
<dbReference type="InterPro" id="IPR000719">
    <property type="entry name" value="Prot_kinase_dom"/>
</dbReference>
<reference evidence="20" key="1">
    <citation type="journal article" date="2016" name="Nature">
        <title>The genome of the seagrass Zostera marina reveals angiosperm adaptation to the sea.</title>
        <authorList>
            <person name="Olsen J.L."/>
            <person name="Rouze P."/>
            <person name="Verhelst B."/>
            <person name="Lin Y.-C."/>
            <person name="Bayer T."/>
            <person name="Collen J."/>
            <person name="Dattolo E."/>
            <person name="De Paoli E."/>
            <person name="Dittami S."/>
            <person name="Maumus F."/>
            <person name="Michel G."/>
            <person name="Kersting A."/>
            <person name="Lauritano C."/>
            <person name="Lohaus R."/>
            <person name="Toepel M."/>
            <person name="Tonon T."/>
            <person name="Vanneste K."/>
            <person name="Amirebrahimi M."/>
            <person name="Brakel J."/>
            <person name="Bostroem C."/>
            <person name="Chovatia M."/>
            <person name="Grimwood J."/>
            <person name="Jenkins J.W."/>
            <person name="Jueterbock A."/>
            <person name="Mraz A."/>
            <person name="Stam W.T."/>
            <person name="Tice H."/>
            <person name="Bornberg-Bauer E."/>
            <person name="Green P.J."/>
            <person name="Pearson G.A."/>
            <person name="Procaccini G."/>
            <person name="Duarte C.M."/>
            <person name="Schmutz J."/>
            <person name="Reusch T.B.H."/>
            <person name="Van de Peer Y."/>
        </authorList>
    </citation>
    <scope>NUCLEOTIDE SEQUENCE [LARGE SCALE GENOMIC DNA]</scope>
    <source>
        <strain evidence="20">cv. Finnish</strain>
    </source>
</reference>
<dbReference type="InterPro" id="IPR001245">
    <property type="entry name" value="Ser-Thr/Tyr_kinase_cat_dom"/>
</dbReference>
<comment type="caution">
    <text evidence="19">The sequence shown here is derived from an EMBL/GenBank/DDBJ whole genome shotgun (WGS) entry which is preliminary data.</text>
</comment>
<evidence type="ECO:0000313" key="19">
    <source>
        <dbReference type="EMBL" id="KMZ67265.1"/>
    </source>
</evidence>
<evidence type="ECO:0000256" key="10">
    <source>
        <dbReference type="ARBA" id="ARBA00022777"/>
    </source>
</evidence>
<keyword evidence="9 16" id="KW-0547">Nucleotide-binding</keyword>
<dbReference type="Pfam" id="PF07714">
    <property type="entry name" value="PK_Tyr_Ser-Thr"/>
    <property type="match status" value="1"/>
</dbReference>
<keyword evidence="6 17" id="KW-0812">Transmembrane</keyword>
<evidence type="ECO:0000256" key="7">
    <source>
        <dbReference type="ARBA" id="ARBA00022729"/>
    </source>
</evidence>
<feature type="binding site" evidence="16">
    <location>
        <position position="597"/>
    </location>
    <ligand>
        <name>ATP</name>
        <dbReference type="ChEBI" id="CHEBI:30616"/>
    </ligand>
</feature>
<dbReference type="InterPro" id="IPR001611">
    <property type="entry name" value="Leu-rich_rpt"/>
</dbReference>
<evidence type="ECO:0000256" key="4">
    <source>
        <dbReference type="ARBA" id="ARBA00022614"/>
    </source>
</evidence>
<evidence type="ECO:0000313" key="20">
    <source>
        <dbReference type="Proteomes" id="UP000036987"/>
    </source>
</evidence>
<dbReference type="FunFam" id="3.80.10.10:FF:000129">
    <property type="entry name" value="Leucine-rich repeat receptor-like kinase"/>
    <property type="match status" value="1"/>
</dbReference>
<protein>
    <recommendedName>
        <fullName evidence="2">non-specific serine/threonine protein kinase</fullName>
        <ecNumber evidence="2">2.7.11.1</ecNumber>
    </recommendedName>
</protein>
<dbReference type="PROSITE" id="PS00108">
    <property type="entry name" value="PROTEIN_KINASE_ST"/>
    <property type="match status" value="1"/>
</dbReference>